<dbReference type="FunFam" id="3.60.15.10:FF:000013">
    <property type="entry name" value="Persulfide dioxygenase ETHE1, mitochondrial"/>
    <property type="match status" value="1"/>
</dbReference>
<evidence type="ECO:0000256" key="15">
    <source>
        <dbReference type="ARBA" id="ARBA00077964"/>
    </source>
</evidence>
<keyword evidence="9" id="KW-0408">Iron</keyword>
<sequence length="239" mass="26637">MPITSNGNGLLFRQLFHKDTSTYTYLLACTKTNEAILIDPVIDCVERDLKLIKELDVKLVYGLNTHVHADHITGTGKLKQALPCCKSVLSDKSGGKADVYLGHMDSLKFGNQTLEARATPGHTNGCTTYVMHEHSLAFTGDALMVRACGRTDFQQGDPSTLYESVHKQIFTLPPHYRIFPAHDYKGFSETSVAEEMKYNPRLSKSKDEFINIMENLNLPYPKRIDASVPANLVCGIIDE</sequence>
<evidence type="ECO:0000256" key="11">
    <source>
        <dbReference type="ARBA" id="ARBA00050990"/>
    </source>
</evidence>
<dbReference type="SUPFAM" id="SSF56281">
    <property type="entry name" value="Metallo-hydrolase/oxidoreductase"/>
    <property type="match status" value="1"/>
</dbReference>
<dbReference type="InterPro" id="IPR051682">
    <property type="entry name" value="Mito_Persulfide_Diox"/>
</dbReference>
<keyword evidence="10" id="KW-0496">Mitochondrion</keyword>
<reference evidence="17" key="1">
    <citation type="submission" date="2020-04" db="EMBL/GenBank/DDBJ databases">
        <authorList>
            <person name="Neveu A P."/>
        </authorList>
    </citation>
    <scope>NUCLEOTIDE SEQUENCE</scope>
    <source>
        <tissue evidence="17">Whole embryo</tissue>
    </source>
</reference>
<keyword evidence="4" id="KW-0479">Metal-binding</keyword>
<dbReference type="PANTHER" id="PTHR43084">
    <property type="entry name" value="PERSULFIDE DIOXYGENASE ETHE1"/>
    <property type="match status" value="1"/>
</dbReference>
<protein>
    <recommendedName>
        <fullName evidence="14">Persulfide dioxygenase ETHE1, mitochondrial</fullName>
        <ecNumber evidence="13">1.13.11.18</ecNumber>
    </recommendedName>
    <alternativeName>
        <fullName evidence="15">Sulfur dioxygenase ETHE1</fullName>
    </alternativeName>
</protein>
<evidence type="ECO:0000256" key="6">
    <source>
        <dbReference type="ARBA" id="ARBA00022964"/>
    </source>
</evidence>
<evidence type="ECO:0000259" key="16">
    <source>
        <dbReference type="SMART" id="SM00849"/>
    </source>
</evidence>
<dbReference type="GO" id="GO:0070813">
    <property type="term" value="P:hydrogen sulfide metabolic process"/>
    <property type="evidence" value="ECO:0007669"/>
    <property type="project" value="TreeGrafter"/>
</dbReference>
<dbReference type="Gene3D" id="3.60.15.10">
    <property type="entry name" value="Ribonuclease Z/Hydroxyacylglutathione hydrolase-like"/>
    <property type="match status" value="1"/>
</dbReference>
<dbReference type="InterPro" id="IPR001279">
    <property type="entry name" value="Metallo-B-lactamas"/>
</dbReference>
<dbReference type="GO" id="GO:0050313">
    <property type="term" value="F:sulfur dioxygenase activity"/>
    <property type="evidence" value="ECO:0007669"/>
    <property type="project" value="UniProtKB-EC"/>
</dbReference>
<dbReference type="InterPro" id="IPR036866">
    <property type="entry name" value="RibonucZ/Hydroxyglut_hydro"/>
</dbReference>
<evidence type="ECO:0000256" key="10">
    <source>
        <dbReference type="ARBA" id="ARBA00023128"/>
    </source>
</evidence>
<dbReference type="GO" id="GO:0046872">
    <property type="term" value="F:metal ion binding"/>
    <property type="evidence" value="ECO:0007669"/>
    <property type="project" value="UniProtKB-KW"/>
</dbReference>
<dbReference type="SMART" id="SM00849">
    <property type="entry name" value="Lactamase_B"/>
    <property type="match status" value="1"/>
</dbReference>
<evidence type="ECO:0000313" key="17">
    <source>
        <dbReference type="EMBL" id="CAB3243893.1"/>
    </source>
</evidence>
<evidence type="ECO:0000256" key="5">
    <source>
        <dbReference type="ARBA" id="ARBA00022946"/>
    </source>
</evidence>
<dbReference type="AlphaFoldDB" id="A0A6F9DBM0"/>
<name>A0A6F9DBM0_9ASCI</name>
<comment type="subcellular location">
    <subcellularLocation>
        <location evidence="2">Mitochondrion</location>
    </subcellularLocation>
</comment>
<evidence type="ECO:0000256" key="7">
    <source>
        <dbReference type="ARBA" id="ARBA00022990"/>
    </source>
</evidence>
<accession>A0A6F9DBM0</accession>
<comment type="catalytic activity">
    <reaction evidence="11">
        <text>S-sulfanylglutathione + O2 + H2O = sulfite + glutathione + 2 H(+)</text>
        <dbReference type="Rhea" id="RHEA:12981"/>
        <dbReference type="ChEBI" id="CHEBI:15377"/>
        <dbReference type="ChEBI" id="CHEBI:15378"/>
        <dbReference type="ChEBI" id="CHEBI:15379"/>
        <dbReference type="ChEBI" id="CHEBI:17359"/>
        <dbReference type="ChEBI" id="CHEBI:57925"/>
        <dbReference type="ChEBI" id="CHEBI:58905"/>
        <dbReference type="EC" id="1.13.11.18"/>
    </reaction>
</comment>
<dbReference type="GO" id="GO:0005739">
    <property type="term" value="C:mitochondrion"/>
    <property type="evidence" value="ECO:0007669"/>
    <property type="project" value="UniProtKB-SubCell"/>
</dbReference>
<evidence type="ECO:0000256" key="8">
    <source>
        <dbReference type="ARBA" id="ARBA00023002"/>
    </source>
</evidence>
<dbReference type="EC" id="1.13.11.18" evidence="13"/>
<keyword evidence="7" id="KW-0007">Acetylation</keyword>
<evidence type="ECO:0000256" key="1">
    <source>
        <dbReference type="ARBA" id="ARBA00001954"/>
    </source>
</evidence>
<comment type="similarity">
    <text evidence="3">Belongs to the metallo-beta-lactamase superfamily. Glyoxalase II family.</text>
</comment>
<dbReference type="GO" id="GO:0006749">
    <property type="term" value="P:glutathione metabolic process"/>
    <property type="evidence" value="ECO:0007669"/>
    <property type="project" value="InterPro"/>
</dbReference>
<evidence type="ECO:0000256" key="3">
    <source>
        <dbReference type="ARBA" id="ARBA00006759"/>
    </source>
</evidence>
<dbReference type="EMBL" id="LR784955">
    <property type="protein sequence ID" value="CAB3243893.1"/>
    <property type="molecule type" value="mRNA"/>
</dbReference>
<feature type="domain" description="Metallo-beta-lactamase" evidence="16">
    <location>
        <begin position="21"/>
        <end position="182"/>
    </location>
</feature>
<dbReference type="PANTHER" id="PTHR43084:SF1">
    <property type="entry name" value="PERSULFIDE DIOXYGENASE ETHE1, MITOCHONDRIAL"/>
    <property type="match status" value="1"/>
</dbReference>
<keyword evidence="8" id="KW-0560">Oxidoreductase</keyword>
<evidence type="ECO:0000256" key="4">
    <source>
        <dbReference type="ARBA" id="ARBA00022723"/>
    </source>
</evidence>
<dbReference type="InterPro" id="IPR044528">
    <property type="entry name" value="POD-like_MBL-fold"/>
</dbReference>
<evidence type="ECO:0000256" key="13">
    <source>
        <dbReference type="ARBA" id="ARBA00066686"/>
    </source>
</evidence>
<organism evidence="17">
    <name type="scientific">Phallusia mammillata</name>
    <dbReference type="NCBI Taxonomy" id="59560"/>
    <lineage>
        <taxon>Eukaryota</taxon>
        <taxon>Metazoa</taxon>
        <taxon>Chordata</taxon>
        <taxon>Tunicata</taxon>
        <taxon>Ascidiacea</taxon>
        <taxon>Phlebobranchia</taxon>
        <taxon>Ascidiidae</taxon>
        <taxon>Phallusia</taxon>
    </lineage>
</organism>
<gene>
    <name evidence="17" type="primary">Ethe1-002</name>
</gene>
<dbReference type="CDD" id="cd07724">
    <property type="entry name" value="POD-like_MBL-fold"/>
    <property type="match status" value="1"/>
</dbReference>
<comment type="subunit">
    <text evidence="12">Homodimer. Monomer. Interacts with TST. May interact with RELA.</text>
</comment>
<comment type="cofactor">
    <cofactor evidence="1">
        <name>Fe(2+)</name>
        <dbReference type="ChEBI" id="CHEBI:29033"/>
    </cofactor>
</comment>
<keyword evidence="6 17" id="KW-0223">Dioxygenase</keyword>
<evidence type="ECO:0000256" key="2">
    <source>
        <dbReference type="ARBA" id="ARBA00004173"/>
    </source>
</evidence>
<proteinExistence type="evidence at transcript level"/>
<dbReference type="Pfam" id="PF00753">
    <property type="entry name" value="Lactamase_B"/>
    <property type="match status" value="1"/>
</dbReference>
<evidence type="ECO:0000256" key="9">
    <source>
        <dbReference type="ARBA" id="ARBA00023004"/>
    </source>
</evidence>
<evidence type="ECO:0000256" key="14">
    <source>
        <dbReference type="ARBA" id="ARBA00067300"/>
    </source>
</evidence>
<keyword evidence="5" id="KW-0809">Transit peptide</keyword>
<evidence type="ECO:0000256" key="12">
    <source>
        <dbReference type="ARBA" id="ARBA00065219"/>
    </source>
</evidence>